<accession>A0A1B7L037</accession>
<evidence type="ECO:0000256" key="6">
    <source>
        <dbReference type="ARBA" id="ARBA00023136"/>
    </source>
</evidence>
<dbReference type="InterPro" id="IPR000917">
    <property type="entry name" value="Sulfatase_N"/>
</dbReference>
<keyword evidence="4 8" id="KW-0812">Transmembrane</keyword>
<keyword evidence="5 8" id="KW-1133">Transmembrane helix</keyword>
<dbReference type="GO" id="GO:0016776">
    <property type="term" value="F:phosphotransferase activity, phosphate group as acceptor"/>
    <property type="evidence" value="ECO:0007669"/>
    <property type="project" value="TreeGrafter"/>
</dbReference>
<feature type="transmembrane region" description="Helical" evidence="8">
    <location>
        <begin position="63"/>
        <end position="84"/>
    </location>
</feature>
<dbReference type="Pfam" id="PF00884">
    <property type="entry name" value="Sulfatase"/>
    <property type="match status" value="1"/>
</dbReference>
<dbReference type="InterPro" id="IPR017850">
    <property type="entry name" value="Alkaline_phosphatase_core_sf"/>
</dbReference>
<comment type="similarity">
    <text evidence="7">Belongs to the phosphoethanolamine transferase family.</text>
</comment>
<evidence type="ECO:0000256" key="1">
    <source>
        <dbReference type="ARBA" id="ARBA00004651"/>
    </source>
</evidence>
<dbReference type="InterPro" id="IPR058130">
    <property type="entry name" value="PEA_transf_C"/>
</dbReference>
<evidence type="ECO:0000259" key="9">
    <source>
        <dbReference type="Pfam" id="PF00884"/>
    </source>
</evidence>
<dbReference type="RefSeq" id="WP_064599868.1">
    <property type="nucleotide sequence ID" value="NZ_CP134782.1"/>
</dbReference>
<dbReference type="PANTHER" id="PTHR30443:SF4">
    <property type="entry name" value="PHOSPHOETHANOLAMINE TRANSFERASE OPGE-RELATED"/>
    <property type="match status" value="1"/>
</dbReference>
<feature type="transmembrane region" description="Helical" evidence="8">
    <location>
        <begin position="104"/>
        <end position="127"/>
    </location>
</feature>
<evidence type="ECO:0000313" key="11">
    <source>
        <dbReference type="Proteomes" id="UP000078225"/>
    </source>
</evidence>
<reference evidence="11" key="1">
    <citation type="submission" date="2016-05" db="EMBL/GenBank/DDBJ databases">
        <authorList>
            <person name="Behera P."/>
            <person name="Vaishampayan P."/>
            <person name="Singh N."/>
            <person name="Raina V."/>
            <person name="Suar M."/>
            <person name="Pattnaik A."/>
            <person name="Rastogi G."/>
        </authorList>
    </citation>
    <scope>NUCLEOTIDE SEQUENCE [LARGE SCALE GENOMIC DNA]</scope>
    <source>
        <strain evidence="11">MP23</strain>
    </source>
</reference>
<sequence length="527" mass="59810">MSFITKDTPAITRLSFDFWPLFYFVLAFFINTSMGYGISFFYTFAFASLLIALHTLAPRCQKLLILISGLLAAFYYPFAMVWGAPNFNTLLALHATNMEESTEILTLFPWYSYAVTLLIFSLTVYALRRPIKAAQPKRYVTGICCAFSLVCIFIAPVQNRVYGGVFALKDTGYPVARFVKDVAENNQSVVRELKRMQRLSAQKDTWQITQVAARYHIYVLVIGESARRDALGAFGGQWDNTPFASHANGVLYSDYISASASTQKSLGLTLNLIENSKPQYQNNIVTLANRAGFQTWWFSNQGKIGQYDTPIASIARRADEVQFLKDGDFEDNKNSQDTSLLSLTAQVLAVKRQPTQLIVLHLMGSHPQACDRTQGHYSTFVVSEETSCYLYSITQTDMLLKNLYQQLQQSGESFSLAYFSDHGLTFRERGTQRQYLAHDDKFHQNYQVPFLVLSSDDTAHNVNTTPRSANDFLLFFSQWTGIKTQQIPWRYTFHSAESAGPRYVTNFKLRKILWQELGEDSFGAASR</sequence>
<dbReference type="EMBL" id="LYRP01000043">
    <property type="protein sequence ID" value="OAT75697.1"/>
    <property type="molecule type" value="Genomic_DNA"/>
</dbReference>
<dbReference type="CDD" id="cd16017">
    <property type="entry name" value="LptA"/>
    <property type="match status" value="1"/>
</dbReference>
<keyword evidence="11" id="KW-1185">Reference proteome</keyword>
<evidence type="ECO:0000313" key="10">
    <source>
        <dbReference type="EMBL" id="OAT75697.1"/>
    </source>
</evidence>
<proteinExistence type="inferred from homology"/>
<organism evidence="10 11">
    <name type="scientific">Mangrovibacter phragmitis</name>
    <dbReference type="NCBI Taxonomy" id="1691903"/>
    <lineage>
        <taxon>Bacteria</taxon>
        <taxon>Pseudomonadati</taxon>
        <taxon>Pseudomonadota</taxon>
        <taxon>Gammaproteobacteria</taxon>
        <taxon>Enterobacterales</taxon>
        <taxon>Enterobacteriaceae</taxon>
        <taxon>Mangrovibacter</taxon>
    </lineage>
</organism>
<dbReference type="STRING" id="1691903.A9B99_12775"/>
<evidence type="ECO:0000256" key="5">
    <source>
        <dbReference type="ARBA" id="ARBA00022989"/>
    </source>
</evidence>
<evidence type="ECO:0000256" key="7">
    <source>
        <dbReference type="ARBA" id="ARBA00038481"/>
    </source>
</evidence>
<dbReference type="SUPFAM" id="SSF53649">
    <property type="entry name" value="Alkaline phosphatase-like"/>
    <property type="match status" value="1"/>
</dbReference>
<gene>
    <name evidence="10" type="ORF">A9B99_12775</name>
</gene>
<keyword evidence="2" id="KW-1003">Cell membrane</keyword>
<dbReference type="Gene3D" id="3.40.720.10">
    <property type="entry name" value="Alkaline Phosphatase, subunit A"/>
    <property type="match status" value="1"/>
</dbReference>
<dbReference type="Proteomes" id="UP000078225">
    <property type="component" value="Unassembled WGS sequence"/>
</dbReference>
<protein>
    <submittedName>
        <fullName evidence="10">Phosphoethanolamine transferase</fullName>
    </submittedName>
</protein>
<dbReference type="GO" id="GO:0009244">
    <property type="term" value="P:lipopolysaccharide core region biosynthetic process"/>
    <property type="evidence" value="ECO:0007669"/>
    <property type="project" value="TreeGrafter"/>
</dbReference>
<dbReference type="GO" id="GO:0005886">
    <property type="term" value="C:plasma membrane"/>
    <property type="evidence" value="ECO:0007669"/>
    <property type="project" value="UniProtKB-SubCell"/>
</dbReference>
<evidence type="ECO:0000256" key="8">
    <source>
        <dbReference type="SAM" id="Phobius"/>
    </source>
</evidence>
<keyword evidence="3 10" id="KW-0808">Transferase</keyword>
<dbReference type="PANTHER" id="PTHR30443">
    <property type="entry name" value="INNER MEMBRANE PROTEIN"/>
    <property type="match status" value="1"/>
</dbReference>
<dbReference type="InterPro" id="IPR040423">
    <property type="entry name" value="PEA_transferase"/>
</dbReference>
<feature type="domain" description="Sulfatase N-terminal" evidence="9">
    <location>
        <begin position="218"/>
        <end position="482"/>
    </location>
</feature>
<keyword evidence="6 8" id="KW-0472">Membrane</keyword>
<evidence type="ECO:0000256" key="4">
    <source>
        <dbReference type="ARBA" id="ARBA00022692"/>
    </source>
</evidence>
<evidence type="ECO:0000256" key="2">
    <source>
        <dbReference type="ARBA" id="ARBA00022475"/>
    </source>
</evidence>
<evidence type="ECO:0000256" key="3">
    <source>
        <dbReference type="ARBA" id="ARBA00022679"/>
    </source>
</evidence>
<name>A0A1B7L037_9ENTR</name>
<dbReference type="AlphaFoldDB" id="A0A1B7L037"/>
<feature type="transmembrane region" description="Helical" evidence="8">
    <location>
        <begin position="139"/>
        <end position="157"/>
    </location>
</feature>
<dbReference type="OrthoDB" id="9786870at2"/>
<comment type="caution">
    <text evidence="10">The sequence shown here is derived from an EMBL/GenBank/DDBJ whole genome shotgun (WGS) entry which is preliminary data.</text>
</comment>
<comment type="subcellular location">
    <subcellularLocation>
        <location evidence="1">Cell membrane</location>
        <topology evidence="1">Multi-pass membrane protein</topology>
    </subcellularLocation>
</comment>